<dbReference type="PANTHER" id="PTHR45982:SF1">
    <property type="entry name" value="REGULATOR OF CHROMOSOME CONDENSATION"/>
    <property type="match status" value="1"/>
</dbReference>
<feature type="chain" id="PRO_5005466796" description="BNR repeat domain protein" evidence="2">
    <location>
        <begin position="26"/>
        <end position="457"/>
    </location>
</feature>
<dbReference type="STRING" id="1391654.AKJ09_07359"/>
<dbReference type="RefSeq" id="WP_146651940.1">
    <property type="nucleotide sequence ID" value="NZ_CP012333.1"/>
</dbReference>
<feature type="signal peptide" evidence="2">
    <location>
        <begin position="1"/>
        <end position="25"/>
    </location>
</feature>
<gene>
    <name evidence="3" type="ORF">AKJ09_07359</name>
</gene>
<evidence type="ECO:0000256" key="2">
    <source>
        <dbReference type="SAM" id="SignalP"/>
    </source>
</evidence>
<dbReference type="InterPro" id="IPR009091">
    <property type="entry name" value="RCC1/BLIP-II"/>
</dbReference>
<keyword evidence="4" id="KW-1185">Reference proteome</keyword>
<dbReference type="InterPro" id="IPR000408">
    <property type="entry name" value="Reg_chr_condens"/>
</dbReference>
<organism evidence="3 4">
    <name type="scientific">Labilithrix luteola</name>
    <dbReference type="NCBI Taxonomy" id="1391654"/>
    <lineage>
        <taxon>Bacteria</taxon>
        <taxon>Pseudomonadati</taxon>
        <taxon>Myxococcota</taxon>
        <taxon>Polyangia</taxon>
        <taxon>Polyangiales</taxon>
        <taxon>Labilitrichaceae</taxon>
        <taxon>Labilithrix</taxon>
    </lineage>
</organism>
<dbReference type="Gene3D" id="2.130.10.30">
    <property type="entry name" value="Regulator of chromosome condensation 1/beta-lactamase-inhibitor protein II"/>
    <property type="match status" value="2"/>
</dbReference>
<evidence type="ECO:0000313" key="3">
    <source>
        <dbReference type="EMBL" id="AKV00696.1"/>
    </source>
</evidence>
<dbReference type="GO" id="GO:0005737">
    <property type="term" value="C:cytoplasm"/>
    <property type="evidence" value="ECO:0007669"/>
    <property type="project" value="TreeGrafter"/>
</dbReference>
<evidence type="ECO:0000313" key="4">
    <source>
        <dbReference type="Proteomes" id="UP000064967"/>
    </source>
</evidence>
<dbReference type="PROSITE" id="PS50012">
    <property type="entry name" value="RCC1_3"/>
    <property type="match status" value="2"/>
</dbReference>
<dbReference type="GO" id="GO:0005085">
    <property type="term" value="F:guanyl-nucleotide exchange factor activity"/>
    <property type="evidence" value="ECO:0007669"/>
    <property type="project" value="TreeGrafter"/>
</dbReference>
<name>A0A0K1Q4C8_9BACT</name>
<dbReference type="PANTHER" id="PTHR45982">
    <property type="entry name" value="REGULATOR OF CHROMOSOME CONDENSATION"/>
    <property type="match status" value="1"/>
</dbReference>
<dbReference type="AlphaFoldDB" id="A0A0K1Q4C8"/>
<feature type="region of interest" description="Disordered" evidence="1">
    <location>
        <begin position="39"/>
        <end position="67"/>
    </location>
</feature>
<dbReference type="Pfam" id="PF00415">
    <property type="entry name" value="RCC1"/>
    <property type="match status" value="1"/>
</dbReference>
<dbReference type="Proteomes" id="UP000064967">
    <property type="component" value="Chromosome"/>
</dbReference>
<keyword evidence="2" id="KW-0732">Signal</keyword>
<accession>A0A0K1Q4C8</accession>
<reference evidence="3 4" key="1">
    <citation type="submission" date="2015-08" db="EMBL/GenBank/DDBJ databases">
        <authorList>
            <person name="Babu N.S."/>
            <person name="Beckwith C.J."/>
            <person name="Beseler K.G."/>
            <person name="Brison A."/>
            <person name="Carone J.V."/>
            <person name="Caskin T.P."/>
            <person name="Diamond M."/>
            <person name="Durham M.E."/>
            <person name="Foxe J.M."/>
            <person name="Go M."/>
            <person name="Henderson B.A."/>
            <person name="Jones I.B."/>
            <person name="McGettigan J.A."/>
            <person name="Micheletti S.J."/>
            <person name="Nasrallah M.E."/>
            <person name="Ortiz D."/>
            <person name="Piller C.R."/>
            <person name="Privatt S.R."/>
            <person name="Schneider S.L."/>
            <person name="Sharp S."/>
            <person name="Smith T.C."/>
            <person name="Stanton J.D."/>
            <person name="Ullery H.E."/>
            <person name="Wilson R.J."/>
            <person name="Serrano M.G."/>
            <person name="Buck G."/>
            <person name="Lee V."/>
            <person name="Wang Y."/>
            <person name="Carvalho R."/>
            <person name="Voegtly L."/>
            <person name="Shi R."/>
            <person name="Duckworth R."/>
            <person name="Johnson A."/>
            <person name="Loviza R."/>
            <person name="Walstead R."/>
            <person name="Shah Z."/>
            <person name="Kiflezghi M."/>
            <person name="Wade K."/>
            <person name="Ball S.L."/>
            <person name="Bradley K.W."/>
            <person name="Asai D.J."/>
            <person name="Bowman C.A."/>
            <person name="Russell D.A."/>
            <person name="Pope W.H."/>
            <person name="Jacobs-Sera D."/>
            <person name="Hendrix R.W."/>
            <person name="Hatfull G.F."/>
        </authorList>
    </citation>
    <scope>NUCLEOTIDE SEQUENCE [LARGE SCALE GENOMIC DNA]</scope>
    <source>
        <strain evidence="3 4">DSM 27648</strain>
    </source>
</reference>
<dbReference type="KEGG" id="llu:AKJ09_07359"/>
<dbReference type="EMBL" id="CP012333">
    <property type="protein sequence ID" value="AKV00696.1"/>
    <property type="molecule type" value="Genomic_DNA"/>
</dbReference>
<evidence type="ECO:0008006" key="5">
    <source>
        <dbReference type="Google" id="ProtNLM"/>
    </source>
</evidence>
<dbReference type="OrthoDB" id="9758365at2"/>
<dbReference type="SUPFAM" id="SSF50985">
    <property type="entry name" value="RCC1/BLIP-II"/>
    <property type="match status" value="1"/>
</dbReference>
<sequence>MRFTRRLLDRRASSTLAIASTLAFAGAAWSCADDNDVGPVHSPDASSDIVPSPQDAADEDGSQPRDASFVDAAPLPVVCASSSCATSLVTTLGASSTSRAEGFCALMHDGTVVCWGANDAGQLGRGDDANAHDSATPARVVGLSEIVSLNHTCAIDKNGAAFCWGTGPFLQSDVEPLTIERTPVKLPIPPATRVSVSHETACAVIAGGVSCWGSNADGQVAPLDIEPRSATLKPRQIPVAAGSPIHDIIVGRATFLLRDDGTLESWGANPPLGRRSPLFPDPTPRPIALGGFSAMDLMDDSACAAAGGVGYCWGSVVPKASDPPTNSPNLTNALPEAVAMPEPVVQIAATPNVVNDDFGAPIVQPRRWCTSTTLGNVYCWGYNASGQAGDGTKDHAYKAVKVDGLPAPAAQVKTTPDATCALLTTGKVYCWGSNFYGQLGNGKIKIASLVPQELVLP</sequence>
<dbReference type="InterPro" id="IPR051553">
    <property type="entry name" value="Ran_GTPase-activating"/>
</dbReference>
<protein>
    <recommendedName>
        <fullName evidence="5">BNR repeat domain protein</fullName>
    </recommendedName>
</protein>
<evidence type="ECO:0000256" key="1">
    <source>
        <dbReference type="SAM" id="MobiDB-lite"/>
    </source>
</evidence>
<dbReference type="PRINTS" id="PR00633">
    <property type="entry name" value="RCCNDNSATION"/>
</dbReference>
<proteinExistence type="predicted"/>
<dbReference type="Pfam" id="PF13540">
    <property type="entry name" value="RCC1_2"/>
    <property type="match status" value="1"/>
</dbReference>